<accession>A0AAV3YMR0</accession>
<keyword evidence="3" id="KW-1185">Reference proteome</keyword>
<organism evidence="2 3">
    <name type="scientific">Plakobranchus ocellatus</name>
    <dbReference type="NCBI Taxonomy" id="259542"/>
    <lineage>
        <taxon>Eukaryota</taxon>
        <taxon>Metazoa</taxon>
        <taxon>Spiralia</taxon>
        <taxon>Lophotrochozoa</taxon>
        <taxon>Mollusca</taxon>
        <taxon>Gastropoda</taxon>
        <taxon>Heterobranchia</taxon>
        <taxon>Euthyneura</taxon>
        <taxon>Panpulmonata</taxon>
        <taxon>Sacoglossa</taxon>
        <taxon>Placobranchoidea</taxon>
        <taxon>Plakobranchidae</taxon>
        <taxon>Plakobranchus</taxon>
    </lineage>
</organism>
<dbReference type="EMBL" id="BLXT01001274">
    <property type="protein sequence ID" value="GFN83984.1"/>
    <property type="molecule type" value="Genomic_DNA"/>
</dbReference>
<protein>
    <recommendedName>
        <fullName evidence="4">Glycosyltransferase family 92 protein</fullName>
    </recommendedName>
</protein>
<proteinExistence type="predicted"/>
<gene>
    <name evidence="2" type="ORF">PoB_001049000</name>
</gene>
<feature type="signal peptide" evidence="1">
    <location>
        <begin position="1"/>
        <end position="27"/>
    </location>
</feature>
<dbReference type="AlphaFoldDB" id="A0AAV3YMR0"/>
<comment type="caution">
    <text evidence="2">The sequence shown here is derived from an EMBL/GenBank/DDBJ whole genome shotgun (WGS) entry which is preliminary data.</text>
</comment>
<reference evidence="2 3" key="1">
    <citation type="journal article" date="2021" name="Elife">
        <title>Chloroplast acquisition without the gene transfer in kleptoplastic sea slugs, Plakobranchus ocellatus.</title>
        <authorList>
            <person name="Maeda T."/>
            <person name="Takahashi S."/>
            <person name="Yoshida T."/>
            <person name="Shimamura S."/>
            <person name="Takaki Y."/>
            <person name="Nagai Y."/>
            <person name="Toyoda A."/>
            <person name="Suzuki Y."/>
            <person name="Arimoto A."/>
            <person name="Ishii H."/>
            <person name="Satoh N."/>
            <person name="Nishiyama T."/>
            <person name="Hasebe M."/>
            <person name="Maruyama T."/>
            <person name="Minagawa J."/>
            <person name="Obokata J."/>
            <person name="Shigenobu S."/>
        </authorList>
    </citation>
    <scope>NUCLEOTIDE SEQUENCE [LARGE SCALE GENOMIC DNA]</scope>
</reference>
<dbReference type="PANTHER" id="PTHR46830">
    <property type="entry name" value="TRANSFERASE, PUTATIVE-RELATED"/>
    <property type="match status" value="1"/>
</dbReference>
<evidence type="ECO:0008006" key="4">
    <source>
        <dbReference type="Google" id="ProtNLM"/>
    </source>
</evidence>
<dbReference type="Proteomes" id="UP000735302">
    <property type="component" value="Unassembled WGS sequence"/>
</dbReference>
<name>A0AAV3YMR0_9GAST</name>
<keyword evidence="1" id="KW-0732">Signal</keyword>
<evidence type="ECO:0000313" key="3">
    <source>
        <dbReference type="Proteomes" id="UP000735302"/>
    </source>
</evidence>
<feature type="chain" id="PRO_5043326953" description="Glycosyltransferase family 92 protein" evidence="1">
    <location>
        <begin position="28"/>
        <end position="213"/>
    </location>
</feature>
<evidence type="ECO:0000256" key="1">
    <source>
        <dbReference type="SAM" id="SignalP"/>
    </source>
</evidence>
<evidence type="ECO:0000313" key="2">
    <source>
        <dbReference type="EMBL" id="GFN83984.1"/>
    </source>
</evidence>
<dbReference type="PANTHER" id="PTHR46830:SF2">
    <property type="entry name" value="ALPHA-1,4-N-ACETYLGLUCOSAMINYLTRANSFERASE"/>
    <property type="match status" value="1"/>
</dbReference>
<sequence length="213" mass="24274">MGKRQLIILLCVILSTALLLYVHEGKCCDSSSAADKNTDPPSSVNATLKFIPLCTTSADEIVATLPNSRWRLEIVCSNATVLTKIREVTSDSPPFHISWDDGVFCLRKFLRFSCFKVKGQKVPNLVHYVWFGRNYFRPEHLISVLSAVRYQKPCAILFHSDHLPYGDHWRLLLHLVPEVIHIIRHQPQAIFGHKFGFIQHKSDVVRIQALMGD</sequence>